<protein>
    <submittedName>
        <fullName evidence="2">Uncharacterized protein</fullName>
    </submittedName>
</protein>
<dbReference type="Proteomes" id="UP000887574">
    <property type="component" value="Unplaced"/>
</dbReference>
<name>A0A915EMZ4_9BILA</name>
<dbReference type="WBParaSite" id="jg7607">
    <property type="protein sequence ID" value="jg7607"/>
    <property type="gene ID" value="jg7607"/>
</dbReference>
<dbReference type="AlphaFoldDB" id="A0A915EMZ4"/>
<keyword evidence="1" id="KW-1185">Reference proteome</keyword>
<evidence type="ECO:0000313" key="2">
    <source>
        <dbReference type="WBParaSite" id="jg7607"/>
    </source>
</evidence>
<reference evidence="2" key="1">
    <citation type="submission" date="2022-11" db="UniProtKB">
        <authorList>
            <consortium name="WormBaseParasite"/>
        </authorList>
    </citation>
    <scope>IDENTIFICATION</scope>
</reference>
<evidence type="ECO:0000313" key="1">
    <source>
        <dbReference type="Proteomes" id="UP000887574"/>
    </source>
</evidence>
<accession>A0A915EMZ4</accession>
<organism evidence="1 2">
    <name type="scientific">Ditylenchus dipsaci</name>
    <dbReference type="NCBI Taxonomy" id="166011"/>
    <lineage>
        <taxon>Eukaryota</taxon>
        <taxon>Metazoa</taxon>
        <taxon>Ecdysozoa</taxon>
        <taxon>Nematoda</taxon>
        <taxon>Chromadorea</taxon>
        <taxon>Rhabditida</taxon>
        <taxon>Tylenchina</taxon>
        <taxon>Tylenchomorpha</taxon>
        <taxon>Sphaerularioidea</taxon>
        <taxon>Anguinidae</taxon>
        <taxon>Anguininae</taxon>
        <taxon>Ditylenchus</taxon>
    </lineage>
</organism>
<sequence length="220" mass="25492">MIFLEAQTFRPLRRLAPDTSVSRKIASFHSLKLARFHAKVRQGSEPRRLSRTQFQDTRKLKRKEEKQVQRRETFQNRYEFKGVILRKLKLSPEEKLKYDTEFRNNVTIIRTLFFDRSYFMKILGFQTNASDLISVHRNLPVTSDEDEVVSVLDFALDSRDLSVEDRFQFSIRKLEDLEELGSDVAMLASGAYGGALSDGKSLEHPSVTVFSGKRAPLNKE</sequence>
<proteinExistence type="predicted"/>